<proteinExistence type="predicted"/>
<evidence type="ECO:0000313" key="2">
    <source>
        <dbReference type="Proteomes" id="UP000026915"/>
    </source>
</evidence>
<dbReference type="InParanoid" id="A0A061G552"/>
<reference evidence="1 2" key="1">
    <citation type="journal article" date="2013" name="Genome Biol.">
        <title>The genome sequence of the most widely cultivated cacao type and its use to identify candidate genes regulating pod color.</title>
        <authorList>
            <person name="Motamayor J.C."/>
            <person name="Mockaitis K."/>
            <person name="Schmutz J."/>
            <person name="Haiminen N."/>
            <person name="Iii D.L."/>
            <person name="Cornejo O."/>
            <person name="Findley S.D."/>
            <person name="Zheng P."/>
            <person name="Utro F."/>
            <person name="Royaert S."/>
            <person name="Saski C."/>
            <person name="Jenkins J."/>
            <person name="Podicheti R."/>
            <person name="Zhao M."/>
            <person name="Scheffler B.E."/>
            <person name="Stack J.C."/>
            <person name="Feltus F.A."/>
            <person name="Mustiga G.M."/>
            <person name="Amores F."/>
            <person name="Phillips W."/>
            <person name="Marelli J.P."/>
            <person name="May G.D."/>
            <person name="Shapiro H."/>
            <person name="Ma J."/>
            <person name="Bustamante C.D."/>
            <person name="Schnell R.J."/>
            <person name="Main D."/>
            <person name="Gilbert D."/>
            <person name="Parida L."/>
            <person name="Kuhn D.N."/>
        </authorList>
    </citation>
    <scope>NUCLEOTIDE SEQUENCE [LARGE SCALE GENOMIC DNA]</scope>
    <source>
        <strain evidence="2">cv. Matina 1-6</strain>
    </source>
</reference>
<gene>
    <name evidence="1" type="ORF">TCM_016441</name>
</gene>
<dbReference type="Proteomes" id="UP000026915">
    <property type="component" value="Chromosome 3"/>
</dbReference>
<keyword evidence="2" id="KW-1185">Reference proteome</keyword>
<name>A0A061G552_THECC</name>
<dbReference type="AlphaFoldDB" id="A0A061G552"/>
<accession>A0A061G552</accession>
<sequence>MELGMEGLGKYLCGRRDSLPGSFGSLGFSMLEYRLNSQGDWLPGSSHISLYSFCFGAFSSLWGYVTEHGMMLLTFLLF</sequence>
<dbReference type="HOGENOM" id="CLU_2626931_0_0_1"/>
<dbReference type="EMBL" id="CM001881">
    <property type="protein sequence ID" value="EOY24990.1"/>
    <property type="molecule type" value="Genomic_DNA"/>
</dbReference>
<organism evidence="1 2">
    <name type="scientific">Theobroma cacao</name>
    <name type="common">Cacao</name>
    <name type="synonym">Cocoa</name>
    <dbReference type="NCBI Taxonomy" id="3641"/>
    <lineage>
        <taxon>Eukaryota</taxon>
        <taxon>Viridiplantae</taxon>
        <taxon>Streptophyta</taxon>
        <taxon>Embryophyta</taxon>
        <taxon>Tracheophyta</taxon>
        <taxon>Spermatophyta</taxon>
        <taxon>Magnoliopsida</taxon>
        <taxon>eudicotyledons</taxon>
        <taxon>Gunneridae</taxon>
        <taxon>Pentapetalae</taxon>
        <taxon>rosids</taxon>
        <taxon>malvids</taxon>
        <taxon>Malvales</taxon>
        <taxon>Malvaceae</taxon>
        <taxon>Byttnerioideae</taxon>
        <taxon>Theobroma</taxon>
    </lineage>
</organism>
<protein>
    <submittedName>
        <fullName evidence="1">Uncharacterized protein</fullName>
    </submittedName>
</protein>
<dbReference type="Gramene" id="EOY24990">
    <property type="protein sequence ID" value="EOY24990"/>
    <property type="gene ID" value="TCM_016441"/>
</dbReference>
<evidence type="ECO:0000313" key="1">
    <source>
        <dbReference type="EMBL" id="EOY24990.1"/>
    </source>
</evidence>